<keyword evidence="4" id="KW-0472">Membrane</keyword>
<dbReference type="InterPro" id="IPR032675">
    <property type="entry name" value="LRR_dom_sf"/>
</dbReference>
<dbReference type="Pfam" id="PF00307">
    <property type="entry name" value="CH"/>
    <property type="match status" value="1"/>
</dbReference>
<proteinExistence type="predicted"/>
<dbReference type="PANTHER" id="PTHR48051:SF44">
    <property type="entry name" value="LEUCINE RICH REPEATS AND CALPONIN HOMOLOGY DOMAIN CONTAINING 3"/>
    <property type="match status" value="1"/>
</dbReference>
<dbReference type="PANTHER" id="PTHR48051">
    <property type="match status" value="1"/>
</dbReference>
<dbReference type="InterPro" id="IPR001715">
    <property type="entry name" value="CH_dom"/>
</dbReference>
<evidence type="ECO:0000256" key="3">
    <source>
        <dbReference type="SAM" id="MobiDB-lite"/>
    </source>
</evidence>
<keyword evidence="4" id="KW-1133">Transmembrane helix</keyword>
<dbReference type="Gene3D" id="3.80.10.10">
    <property type="entry name" value="Ribonuclease Inhibitor"/>
    <property type="match status" value="1"/>
</dbReference>
<feature type="compositionally biased region" description="Basic and acidic residues" evidence="3">
    <location>
        <begin position="632"/>
        <end position="644"/>
    </location>
</feature>
<sequence>GGGEMAAAVLSAPEGGSAVMLSGNASACLPPAGPSAPGSWSRSLDRALEEAAASGTLSLSGRKLRDYPRASAANHDLSDTTRADLSRNRLSELPAEACHFVSLESLNLYQNCIRYIPEAILNLQSLTFLNISRNQLSTLPVHLCSLPLKVLIASNNKLVSIPEEIGQLRQLTELDVSCNEIQTIPPQIGNLESLRDLNVRRNNLVRLPEELAELPLIRLDFSCNKITAIPVCYRNLRHLQIIMLENNPLQSPPAQICIKGKIHIFKYLNIEACKIAPDLPDYDRRPMGFGSCHEELYSGRPYGALDSGFNSVDSGDKRWSGNEPTDEFSDLPLRVAEITKEQRLRRESQYQENRGSTVVTNGGVEHDLDQIDYIDSCATEEEEEEVRQPKCMDSDSLSSQFMAYIDQRRISNEGSPVKPVSSREFQRTEDPKRCLHQNRPQADSPYFLSLSSHHNQVTNTDPELQRRHIERTRREAQLAALQYEEERMRTKQIQREAVLDFVKQKASLSPQKQSPLDSECPFPSRRSQHTDDSALLVSLSGVSQESCAVSLPNASVFSLVKSDDRSTISPGSPNTQTVHLSPPYPGRAAPPSYRNPPQRPESFLFRAAVRDEVNKAVTSSSTRALSPANDPADPRVRQNSKQREEELELIEQLRKNIESRLKVSLPSDLGAALTDGVVLCHLANHVRPRSVPSIHVPSPAVPKLTMAKCRRNVENFLEACKRIGVPQDNLCSPSDILQLNLSVKRTVETLLSLGTDSEESSLVSLSIQLWGFVVFYCTLMLTLCMFYRWVFFL</sequence>
<keyword evidence="2" id="KW-0677">Repeat</keyword>
<dbReference type="PROSITE" id="PS50021">
    <property type="entry name" value="CH"/>
    <property type="match status" value="1"/>
</dbReference>
<accession>A0A7L3L7F5</accession>
<dbReference type="Gene3D" id="1.10.418.10">
    <property type="entry name" value="Calponin-like domain"/>
    <property type="match status" value="1"/>
</dbReference>
<dbReference type="InterPro" id="IPR050216">
    <property type="entry name" value="LRR_domain-containing"/>
</dbReference>
<reference evidence="6 7" key="1">
    <citation type="submission" date="2019-09" db="EMBL/GenBank/DDBJ databases">
        <title>Bird 10,000 Genomes (B10K) Project - Family phase.</title>
        <authorList>
            <person name="Zhang G."/>
        </authorList>
    </citation>
    <scope>NUCLEOTIDE SEQUENCE [LARGE SCALE GENOMIC DNA]</scope>
    <source>
        <strain evidence="6">B10K-DU-029-46</strain>
    </source>
</reference>
<evidence type="ECO:0000256" key="1">
    <source>
        <dbReference type="ARBA" id="ARBA00022614"/>
    </source>
</evidence>
<feature type="non-terminal residue" evidence="6">
    <location>
        <position position="793"/>
    </location>
</feature>
<evidence type="ECO:0000256" key="4">
    <source>
        <dbReference type="SAM" id="Phobius"/>
    </source>
</evidence>
<organism evidence="6 7">
    <name type="scientific">Turnix velox</name>
    <name type="common">Little buttonquail</name>
    <dbReference type="NCBI Taxonomy" id="2529409"/>
    <lineage>
        <taxon>Eukaryota</taxon>
        <taxon>Metazoa</taxon>
        <taxon>Chordata</taxon>
        <taxon>Craniata</taxon>
        <taxon>Vertebrata</taxon>
        <taxon>Euteleostomi</taxon>
        <taxon>Archelosauria</taxon>
        <taxon>Archosauria</taxon>
        <taxon>Dinosauria</taxon>
        <taxon>Saurischia</taxon>
        <taxon>Theropoda</taxon>
        <taxon>Coelurosauria</taxon>
        <taxon>Aves</taxon>
        <taxon>Neognathae</taxon>
        <taxon>Neoaves</taxon>
        <taxon>Charadriiformes</taxon>
        <taxon>Turnicidae</taxon>
        <taxon>Turnix</taxon>
    </lineage>
</organism>
<protein>
    <submittedName>
        <fullName evidence="6">LRCH3 protein</fullName>
    </submittedName>
</protein>
<name>A0A7L3L7F5_9CHAR</name>
<dbReference type="Pfam" id="PF13855">
    <property type="entry name" value="LRR_8"/>
    <property type="match status" value="2"/>
</dbReference>
<feature type="region of interest" description="Disordered" evidence="3">
    <location>
        <begin position="409"/>
        <end position="439"/>
    </location>
</feature>
<gene>
    <name evidence="6" type="primary">Lrch3</name>
    <name evidence="6" type="ORF">TURVEL_R01678</name>
</gene>
<evidence type="ECO:0000313" key="7">
    <source>
        <dbReference type="Proteomes" id="UP000582182"/>
    </source>
</evidence>
<feature type="region of interest" description="Disordered" evidence="3">
    <location>
        <begin position="616"/>
        <end position="644"/>
    </location>
</feature>
<feature type="region of interest" description="Disordered" evidence="3">
    <location>
        <begin position="563"/>
        <end position="598"/>
    </location>
</feature>
<comment type="caution">
    <text evidence="6">The sequence shown here is derived from an EMBL/GenBank/DDBJ whole genome shotgun (WGS) entry which is preliminary data.</text>
</comment>
<feature type="domain" description="Calponin-homology (CH)" evidence="5">
    <location>
        <begin position="643"/>
        <end position="758"/>
    </location>
</feature>
<dbReference type="SMART" id="SM00369">
    <property type="entry name" value="LRR_TYP"/>
    <property type="match status" value="5"/>
</dbReference>
<dbReference type="InterPro" id="IPR001611">
    <property type="entry name" value="Leu-rich_rpt"/>
</dbReference>
<dbReference type="FunFam" id="3.80.10.10:FF:000007">
    <property type="entry name" value="Leucine-rich repeat and calponin homology domain-containing protein 1 isoform 3"/>
    <property type="match status" value="1"/>
</dbReference>
<evidence type="ECO:0000259" key="5">
    <source>
        <dbReference type="PROSITE" id="PS50021"/>
    </source>
</evidence>
<dbReference type="SUPFAM" id="SSF52058">
    <property type="entry name" value="L domain-like"/>
    <property type="match status" value="1"/>
</dbReference>
<dbReference type="FunFam" id="1.10.418.10:FF:000021">
    <property type="entry name" value="Leucine-rich repeat and calponin homology domain-containing protein 1 isoform 3"/>
    <property type="match status" value="1"/>
</dbReference>
<feature type="compositionally biased region" description="Polar residues" evidence="3">
    <location>
        <begin position="506"/>
        <end position="516"/>
    </location>
</feature>
<dbReference type="PROSITE" id="PS51450">
    <property type="entry name" value="LRR"/>
    <property type="match status" value="2"/>
</dbReference>
<keyword evidence="1" id="KW-0433">Leucine-rich repeat</keyword>
<dbReference type="InterPro" id="IPR036872">
    <property type="entry name" value="CH_dom_sf"/>
</dbReference>
<feature type="transmembrane region" description="Helical" evidence="4">
    <location>
        <begin position="769"/>
        <end position="790"/>
    </location>
</feature>
<keyword evidence="7" id="KW-1185">Reference proteome</keyword>
<dbReference type="GO" id="GO:0005737">
    <property type="term" value="C:cytoplasm"/>
    <property type="evidence" value="ECO:0007669"/>
    <property type="project" value="TreeGrafter"/>
</dbReference>
<dbReference type="InterPro" id="IPR003591">
    <property type="entry name" value="Leu-rich_rpt_typical-subtyp"/>
</dbReference>
<dbReference type="OrthoDB" id="660555at2759"/>
<evidence type="ECO:0000256" key="2">
    <source>
        <dbReference type="ARBA" id="ARBA00022737"/>
    </source>
</evidence>
<dbReference type="EMBL" id="VZTY01006148">
    <property type="protein sequence ID" value="NXU49238.1"/>
    <property type="molecule type" value="Genomic_DNA"/>
</dbReference>
<dbReference type="AlphaFoldDB" id="A0A7L3L7F5"/>
<feature type="non-terminal residue" evidence="6">
    <location>
        <position position="1"/>
    </location>
</feature>
<feature type="region of interest" description="Disordered" evidence="3">
    <location>
        <begin position="506"/>
        <end position="528"/>
    </location>
</feature>
<feature type="compositionally biased region" description="Polar residues" evidence="3">
    <location>
        <begin position="567"/>
        <end position="579"/>
    </location>
</feature>
<dbReference type="SMART" id="SM00364">
    <property type="entry name" value="LRR_BAC"/>
    <property type="match status" value="4"/>
</dbReference>
<dbReference type="SMART" id="SM00033">
    <property type="entry name" value="CH"/>
    <property type="match status" value="1"/>
</dbReference>
<keyword evidence="4" id="KW-0812">Transmembrane</keyword>
<dbReference type="Proteomes" id="UP000582182">
    <property type="component" value="Unassembled WGS sequence"/>
</dbReference>
<evidence type="ECO:0000313" key="6">
    <source>
        <dbReference type="EMBL" id="NXU49238.1"/>
    </source>
</evidence>
<feature type="compositionally biased region" description="Basic and acidic residues" evidence="3">
    <location>
        <begin position="424"/>
        <end position="433"/>
    </location>
</feature>
<dbReference type="SUPFAM" id="SSF47576">
    <property type="entry name" value="Calponin-homology domain, CH-domain"/>
    <property type="match status" value="1"/>
</dbReference>